<dbReference type="OrthoDB" id="9759913at2"/>
<dbReference type="Proteomes" id="UP000317421">
    <property type="component" value="Unassembled WGS sequence"/>
</dbReference>
<evidence type="ECO:0000259" key="8">
    <source>
        <dbReference type="PROSITE" id="PS50855"/>
    </source>
</evidence>
<dbReference type="PRINTS" id="PR01165">
    <property type="entry name" value="CYCOXIDASEI"/>
</dbReference>
<evidence type="ECO:0000256" key="3">
    <source>
        <dbReference type="ARBA" id="ARBA00022692"/>
    </source>
</evidence>
<feature type="domain" description="Cytochrome oxidase subunit I profile" evidence="8">
    <location>
        <begin position="40"/>
        <end position="558"/>
    </location>
</feature>
<reference evidence="9 10" key="1">
    <citation type="submission" date="2019-02" db="EMBL/GenBank/DDBJ databases">
        <title>Deep-cultivation of Planctomycetes and their phenomic and genomic characterization uncovers novel biology.</title>
        <authorList>
            <person name="Wiegand S."/>
            <person name="Jogler M."/>
            <person name="Boedeker C."/>
            <person name="Pinto D."/>
            <person name="Vollmers J."/>
            <person name="Rivas-Marin E."/>
            <person name="Kohn T."/>
            <person name="Peeters S.H."/>
            <person name="Heuer A."/>
            <person name="Rast P."/>
            <person name="Oberbeckmann S."/>
            <person name="Bunk B."/>
            <person name="Jeske O."/>
            <person name="Meyerdierks A."/>
            <person name="Storesund J.E."/>
            <person name="Kallscheuer N."/>
            <person name="Luecker S."/>
            <person name="Lage O.M."/>
            <person name="Pohl T."/>
            <person name="Merkel B.J."/>
            <person name="Hornburger P."/>
            <person name="Mueller R.-W."/>
            <person name="Bruemmer F."/>
            <person name="Labrenz M."/>
            <person name="Spormann A.M."/>
            <person name="Op Den Camp H."/>
            <person name="Overmann J."/>
            <person name="Amann R."/>
            <person name="Jetten M.S.M."/>
            <person name="Mascher T."/>
            <person name="Medema M.H."/>
            <person name="Devos D.P."/>
            <person name="Kaster A.-K."/>
            <person name="Ovreas L."/>
            <person name="Rohde M."/>
            <person name="Galperin M.Y."/>
            <person name="Jogler C."/>
        </authorList>
    </citation>
    <scope>NUCLEOTIDE SEQUENCE [LARGE SCALE GENOMIC DNA]</scope>
    <source>
        <strain evidence="9 10">Pla108</strain>
    </source>
</reference>
<keyword evidence="4 7" id="KW-1133">Transmembrane helix</keyword>
<feature type="transmembrane region" description="Helical" evidence="7">
    <location>
        <begin position="57"/>
        <end position="77"/>
    </location>
</feature>
<dbReference type="Pfam" id="PF00115">
    <property type="entry name" value="COX1"/>
    <property type="match status" value="1"/>
</dbReference>
<feature type="transmembrane region" description="Helical" evidence="7">
    <location>
        <begin position="450"/>
        <end position="471"/>
    </location>
</feature>
<evidence type="ECO:0000256" key="7">
    <source>
        <dbReference type="SAM" id="Phobius"/>
    </source>
</evidence>
<gene>
    <name evidence="9" type="primary">ctaD_2</name>
    <name evidence="9" type="ORF">Pla108_08120</name>
</gene>
<dbReference type="PROSITE" id="PS50855">
    <property type="entry name" value="COX1"/>
    <property type="match status" value="1"/>
</dbReference>
<dbReference type="InterPro" id="IPR023616">
    <property type="entry name" value="Cyt_c_oxase-like_su1_dom"/>
</dbReference>
<keyword evidence="6" id="KW-0349">Heme</keyword>
<dbReference type="PANTHER" id="PTHR10422">
    <property type="entry name" value="CYTOCHROME C OXIDASE SUBUNIT 1"/>
    <property type="match status" value="1"/>
</dbReference>
<dbReference type="GO" id="GO:0015990">
    <property type="term" value="P:electron transport coupled proton transport"/>
    <property type="evidence" value="ECO:0007669"/>
    <property type="project" value="TreeGrafter"/>
</dbReference>
<dbReference type="Gene3D" id="1.20.210.10">
    <property type="entry name" value="Cytochrome c oxidase-like, subunit I domain"/>
    <property type="match status" value="1"/>
</dbReference>
<feature type="transmembrane region" description="Helical" evidence="7">
    <location>
        <begin position="109"/>
        <end position="133"/>
    </location>
</feature>
<dbReference type="GO" id="GO:0004129">
    <property type="term" value="F:cytochrome-c oxidase activity"/>
    <property type="evidence" value="ECO:0007669"/>
    <property type="project" value="InterPro"/>
</dbReference>
<keyword evidence="9" id="KW-0560">Oxidoreductase</keyword>
<keyword evidence="6" id="KW-0408">Iron</keyword>
<dbReference type="GO" id="GO:0016491">
    <property type="term" value="F:oxidoreductase activity"/>
    <property type="evidence" value="ECO:0007669"/>
    <property type="project" value="UniProtKB-KW"/>
</dbReference>
<dbReference type="PANTHER" id="PTHR10422:SF18">
    <property type="entry name" value="CYTOCHROME C OXIDASE SUBUNIT 1"/>
    <property type="match status" value="1"/>
</dbReference>
<name>A0A5C6AJQ9_9BACT</name>
<feature type="transmembrane region" description="Helical" evidence="7">
    <location>
        <begin position="378"/>
        <end position="404"/>
    </location>
</feature>
<keyword evidence="6" id="KW-0813">Transport</keyword>
<comment type="similarity">
    <text evidence="6">Belongs to the heme-copper respiratory oxidase family.</text>
</comment>
<protein>
    <submittedName>
        <fullName evidence="9">Cytochrome c oxidase subunit 1</fullName>
        <ecNumber evidence="9">1.9.3.1</ecNumber>
    </submittedName>
</protein>
<accession>A0A5C6AJQ9</accession>
<feature type="transmembrane region" description="Helical" evidence="7">
    <location>
        <begin position="416"/>
        <end position="438"/>
    </location>
</feature>
<feature type="transmembrane region" description="Helical" evidence="7">
    <location>
        <begin position="145"/>
        <end position="165"/>
    </location>
</feature>
<evidence type="ECO:0000256" key="1">
    <source>
        <dbReference type="ARBA" id="ARBA00004141"/>
    </source>
</evidence>
<dbReference type="EC" id="1.9.3.1" evidence="9"/>
<feature type="transmembrane region" description="Helical" evidence="7">
    <location>
        <begin position="308"/>
        <end position="329"/>
    </location>
</feature>
<proteinExistence type="inferred from homology"/>
<dbReference type="AlphaFoldDB" id="A0A5C6AJQ9"/>
<keyword evidence="6" id="KW-0249">Electron transport</keyword>
<dbReference type="EMBL" id="SJPR01000001">
    <property type="protein sequence ID" value="TWT99869.1"/>
    <property type="molecule type" value="Genomic_DNA"/>
</dbReference>
<comment type="subcellular location">
    <subcellularLocation>
        <location evidence="1">Membrane</location>
        <topology evidence="1">Multi-pass membrane protein</topology>
    </subcellularLocation>
</comment>
<comment type="caution">
    <text evidence="9">The sequence shown here is derived from an EMBL/GenBank/DDBJ whole genome shotgun (WGS) entry which is preliminary data.</text>
</comment>
<evidence type="ECO:0000313" key="9">
    <source>
        <dbReference type="EMBL" id="TWT99869.1"/>
    </source>
</evidence>
<keyword evidence="3 6" id="KW-0812">Transmembrane</keyword>
<feature type="transmembrane region" description="Helical" evidence="7">
    <location>
        <begin position="185"/>
        <end position="213"/>
    </location>
</feature>
<dbReference type="PROSITE" id="PS00077">
    <property type="entry name" value="COX1_CUB"/>
    <property type="match status" value="1"/>
</dbReference>
<keyword evidence="2 6" id="KW-0679">Respiratory chain</keyword>
<dbReference type="SUPFAM" id="SSF81442">
    <property type="entry name" value="Cytochrome c oxidase subunit I-like"/>
    <property type="match status" value="1"/>
</dbReference>
<evidence type="ECO:0000256" key="5">
    <source>
        <dbReference type="ARBA" id="ARBA00023136"/>
    </source>
</evidence>
<feature type="transmembrane region" description="Helical" evidence="7">
    <location>
        <begin position="225"/>
        <end position="252"/>
    </location>
</feature>
<sequence>MISQSREHSLLEAITADPSRKVYIPQGRSYLQNPPGTTFWQGVASWVFTLDHKRIGVMYLCGVMFSFLLGGLFAGAVRMELWNGTPDLLGDTLQTAQDNYNQMFTLHGAVMTFLFIIPSIPAALGNIFLPMMLGAKDVAFPRMNLASFYLWCSGAIFFIATLLTSGLDTGWTFYTPYSTTTSTSVILATMGVFILGFSSIFTGLNFVVTVNTMRPKGMTWFKMPLFLWGIYATAIIQVLATPVLAITLVLLMCERLMGIGIFDPLLGGDPVLYQHFFWFYSHPAVYIMILPGMAIISEVIPVYSRKHIFGYTFIAYSSIAIALLGFLVWGHHMFTSTESKLAAVIFSALTFTVSIPSAIKVFNWLATMYKGSIHLNTAMLYALAFIIQFTIGGLTGLFLGALAVDVHLHDTYFVVAHFHYVMMGSTLIAFLAGIHHWWPKMFGKMYNERLAQIASGLVFIGFNLTFFPQFILGTQGMPRRYAAYKPEFQFLHQLSTSGYFVLGAGLVMAAAVLIYSLFRGKKAPNNPWGAATLEWKCCSPPTTANFEIQPWTGSPYVYDDFVFDPDEGGYVEVLPDLHRSAAVPAERPAVPATH</sequence>
<evidence type="ECO:0000256" key="6">
    <source>
        <dbReference type="RuleBase" id="RU000370"/>
    </source>
</evidence>
<evidence type="ECO:0000256" key="2">
    <source>
        <dbReference type="ARBA" id="ARBA00022660"/>
    </source>
</evidence>
<feature type="transmembrane region" description="Helical" evidence="7">
    <location>
        <begin position="272"/>
        <end position="296"/>
    </location>
</feature>
<dbReference type="InterPro" id="IPR023615">
    <property type="entry name" value="Cyt_c_Oxase_su1_BS"/>
</dbReference>
<feature type="transmembrane region" description="Helical" evidence="7">
    <location>
        <begin position="498"/>
        <end position="518"/>
    </location>
</feature>
<keyword evidence="6" id="KW-0479">Metal-binding</keyword>
<evidence type="ECO:0000313" key="10">
    <source>
        <dbReference type="Proteomes" id="UP000317421"/>
    </source>
</evidence>
<dbReference type="InterPro" id="IPR000883">
    <property type="entry name" value="Cyt_C_Oxase_1"/>
</dbReference>
<dbReference type="GO" id="GO:0016020">
    <property type="term" value="C:membrane"/>
    <property type="evidence" value="ECO:0007669"/>
    <property type="project" value="UniProtKB-SubCell"/>
</dbReference>
<dbReference type="RefSeq" id="WP_146443238.1">
    <property type="nucleotide sequence ID" value="NZ_SJPR01000001.1"/>
</dbReference>
<dbReference type="GO" id="GO:0022904">
    <property type="term" value="P:respiratory electron transport chain"/>
    <property type="evidence" value="ECO:0007669"/>
    <property type="project" value="TreeGrafter"/>
</dbReference>
<dbReference type="GO" id="GO:0020037">
    <property type="term" value="F:heme binding"/>
    <property type="evidence" value="ECO:0007669"/>
    <property type="project" value="InterPro"/>
</dbReference>
<dbReference type="InterPro" id="IPR036927">
    <property type="entry name" value="Cyt_c_oxase-like_su1_sf"/>
</dbReference>
<evidence type="ECO:0000256" key="4">
    <source>
        <dbReference type="ARBA" id="ARBA00022989"/>
    </source>
</evidence>
<feature type="transmembrane region" description="Helical" evidence="7">
    <location>
        <begin position="341"/>
        <end position="366"/>
    </location>
</feature>
<keyword evidence="10" id="KW-1185">Reference proteome</keyword>
<organism evidence="9 10">
    <name type="scientific">Botrimarina colliarenosi</name>
    <dbReference type="NCBI Taxonomy" id="2528001"/>
    <lineage>
        <taxon>Bacteria</taxon>
        <taxon>Pseudomonadati</taxon>
        <taxon>Planctomycetota</taxon>
        <taxon>Planctomycetia</taxon>
        <taxon>Pirellulales</taxon>
        <taxon>Lacipirellulaceae</taxon>
        <taxon>Botrimarina</taxon>
    </lineage>
</organism>
<keyword evidence="5 7" id="KW-0472">Membrane</keyword>
<dbReference type="GO" id="GO:0009060">
    <property type="term" value="P:aerobic respiration"/>
    <property type="evidence" value="ECO:0007669"/>
    <property type="project" value="InterPro"/>
</dbReference>